<keyword evidence="2" id="KW-0472">Membrane</keyword>
<keyword evidence="2" id="KW-1133">Transmembrane helix</keyword>
<dbReference type="Proteomes" id="UP000295172">
    <property type="component" value="Unassembled WGS sequence"/>
</dbReference>
<accession>A0A4R4WBN5</accession>
<feature type="region of interest" description="Disordered" evidence="1">
    <location>
        <begin position="1"/>
        <end position="21"/>
    </location>
</feature>
<organism evidence="3 4">
    <name type="scientific">Kribbella turkmenica</name>
    <dbReference type="NCBI Taxonomy" id="2530375"/>
    <lineage>
        <taxon>Bacteria</taxon>
        <taxon>Bacillati</taxon>
        <taxon>Actinomycetota</taxon>
        <taxon>Actinomycetes</taxon>
        <taxon>Propionibacteriales</taxon>
        <taxon>Kribbellaceae</taxon>
        <taxon>Kribbella</taxon>
    </lineage>
</organism>
<reference evidence="3 4" key="1">
    <citation type="submission" date="2019-02" db="EMBL/GenBank/DDBJ databases">
        <title>Draft genome sequences of novel Actinobacteria.</title>
        <authorList>
            <person name="Sahin N."/>
            <person name="Ay H."/>
            <person name="Saygin H."/>
        </authorList>
    </citation>
    <scope>NUCLEOTIDE SEQUENCE [LARGE SCALE GENOMIC DNA]</scope>
    <source>
        <strain evidence="3 4">16K104</strain>
    </source>
</reference>
<evidence type="ECO:0000313" key="4">
    <source>
        <dbReference type="Proteomes" id="UP000295172"/>
    </source>
</evidence>
<dbReference type="AlphaFoldDB" id="A0A4R4WBN5"/>
<gene>
    <name evidence="3" type="ORF">E1218_30085</name>
</gene>
<keyword evidence="2" id="KW-0812">Transmembrane</keyword>
<evidence type="ECO:0000256" key="1">
    <source>
        <dbReference type="SAM" id="MobiDB-lite"/>
    </source>
</evidence>
<proteinExistence type="predicted"/>
<comment type="caution">
    <text evidence="3">The sequence shown here is derived from an EMBL/GenBank/DDBJ whole genome shotgun (WGS) entry which is preliminary data.</text>
</comment>
<feature type="transmembrane region" description="Helical" evidence="2">
    <location>
        <begin position="129"/>
        <end position="148"/>
    </location>
</feature>
<sequence length="149" mass="16096">MSATVQTPLVPGPVQGPTREEPQIGALLPDDYASLVHLAYLILPPAVSRQRRVDEAHAVVQRVLPADGSCPREMMRRRVVREAAQQASRRTALCRLSSLFAPADPAGFEPCARDLDATTIRERGRRGRGFAIVVTALTTAAVLASLLMS</sequence>
<protein>
    <submittedName>
        <fullName evidence="3">Uncharacterized protein</fullName>
    </submittedName>
</protein>
<evidence type="ECO:0000313" key="3">
    <source>
        <dbReference type="EMBL" id="TDD16268.1"/>
    </source>
</evidence>
<keyword evidence="4" id="KW-1185">Reference proteome</keyword>
<evidence type="ECO:0000256" key="2">
    <source>
        <dbReference type="SAM" id="Phobius"/>
    </source>
</evidence>
<dbReference type="RefSeq" id="WP_132326363.1">
    <property type="nucleotide sequence ID" value="NZ_SMKR01000180.1"/>
</dbReference>
<dbReference type="EMBL" id="SMKR01000180">
    <property type="protein sequence ID" value="TDD16268.1"/>
    <property type="molecule type" value="Genomic_DNA"/>
</dbReference>
<dbReference type="OrthoDB" id="3932808at2"/>
<name>A0A4R4WBN5_9ACTN</name>